<dbReference type="InterPro" id="IPR015424">
    <property type="entry name" value="PyrdxlP-dep_Trfase"/>
</dbReference>
<dbReference type="InterPro" id="IPR050596">
    <property type="entry name" value="AspAT/PAT-like"/>
</dbReference>
<sequence>MFRVMDRAQALERQGHRIYHLELGSPRMAPPDEIVDGTVQALREKQLGYAPMAGVKELRVALAARYTSLTGQALTDSQVVISPANLLIHQFLDITCNPDDRVVLFTPAFPSYWAAAAHQGLQVTPVPLSERDGFHLTRQAIDDALAAQPRAIVVNNANNPTGALYDPMILRALAERCEEAGIWLLSDETYADLTFDGSFCTLASAQAGYVVAMSSFSKVCSIPGFRTGYACAHEAVAAKLALSNSTLYSCLPLFTQLGCLAGMKVLDTYASEVRTRGARLIGSCHNRINRSGILHCHKPESGFYLFVDIARTGLDDLTFCRRLLDDHQTAVTPGRSFGDSYASFIRIAVCGQEEDVDEGLSRTIAFAQQLGGCRVQAA</sequence>
<comment type="cofactor">
    <cofactor evidence="1">
        <name>pyridoxal 5'-phosphate</name>
        <dbReference type="ChEBI" id="CHEBI:597326"/>
    </cofactor>
</comment>
<evidence type="ECO:0000259" key="6">
    <source>
        <dbReference type="Pfam" id="PF00155"/>
    </source>
</evidence>
<gene>
    <name evidence="7" type="ORF">NIDE2330</name>
</gene>
<dbReference type="EMBL" id="FP929003">
    <property type="protein sequence ID" value="CBK42043.1"/>
    <property type="molecule type" value="Genomic_DNA"/>
</dbReference>
<dbReference type="Gene3D" id="3.40.640.10">
    <property type="entry name" value="Type I PLP-dependent aspartate aminotransferase-like (Major domain)"/>
    <property type="match status" value="1"/>
</dbReference>
<dbReference type="InterPro" id="IPR015421">
    <property type="entry name" value="PyrdxlP-dep_Trfase_major"/>
</dbReference>
<dbReference type="GO" id="GO:0030170">
    <property type="term" value="F:pyridoxal phosphate binding"/>
    <property type="evidence" value="ECO:0007669"/>
    <property type="project" value="InterPro"/>
</dbReference>
<dbReference type="CDD" id="cd00609">
    <property type="entry name" value="AAT_like"/>
    <property type="match status" value="1"/>
</dbReference>
<keyword evidence="8" id="KW-1185">Reference proteome</keyword>
<evidence type="ECO:0000256" key="1">
    <source>
        <dbReference type="ARBA" id="ARBA00001933"/>
    </source>
</evidence>
<evidence type="ECO:0000313" key="8">
    <source>
        <dbReference type="Proteomes" id="UP000001660"/>
    </source>
</evidence>
<dbReference type="PANTHER" id="PTHR46383:SF1">
    <property type="entry name" value="ASPARTATE AMINOTRANSFERASE"/>
    <property type="match status" value="1"/>
</dbReference>
<dbReference type="Proteomes" id="UP000001660">
    <property type="component" value="Chromosome"/>
</dbReference>
<dbReference type="KEGG" id="nde:NIDE2330"/>
<evidence type="ECO:0000313" key="7">
    <source>
        <dbReference type="EMBL" id="CBK42043.1"/>
    </source>
</evidence>
<organism evidence="7 8">
    <name type="scientific">Nitrospira defluvii</name>
    <dbReference type="NCBI Taxonomy" id="330214"/>
    <lineage>
        <taxon>Bacteria</taxon>
        <taxon>Pseudomonadati</taxon>
        <taxon>Nitrospirota</taxon>
        <taxon>Nitrospiria</taxon>
        <taxon>Nitrospirales</taxon>
        <taxon>Nitrospiraceae</taxon>
        <taxon>Nitrospira</taxon>
    </lineage>
</organism>
<evidence type="ECO:0000256" key="2">
    <source>
        <dbReference type="ARBA" id="ARBA00007441"/>
    </source>
</evidence>
<dbReference type="SUPFAM" id="SSF53383">
    <property type="entry name" value="PLP-dependent transferases"/>
    <property type="match status" value="1"/>
</dbReference>
<dbReference type="eggNOG" id="COG0436">
    <property type="taxonomic scope" value="Bacteria"/>
</dbReference>
<dbReference type="STRING" id="330214.NIDE2330"/>
<keyword evidence="3 7" id="KW-0032">Aminotransferase</keyword>
<evidence type="ECO:0000256" key="3">
    <source>
        <dbReference type="ARBA" id="ARBA00022576"/>
    </source>
</evidence>
<evidence type="ECO:0000256" key="5">
    <source>
        <dbReference type="ARBA" id="ARBA00022898"/>
    </source>
</evidence>
<dbReference type="AlphaFoldDB" id="D8PFK6"/>
<comment type="similarity">
    <text evidence="2">Belongs to the class-I pyridoxal-phosphate-dependent aminotransferase family.</text>
</comment>
<dbReference type="InterPro" id="IPR004839">
    <property type="entry name" value="Aminotransferase_I/II_large"/>
</dbReference>
<accession>D8PFK6</accession>
<feature type="domain" description="Aminotransferase class I/classII large" evidence="6">
    <location>
        <begin position="28"/>
        <end position="361"/>
    </location>
</feature>
<dbReference type="GO" id="GO:0004069">
    <property type="term" value="F:L-aspartate:2-oxoglutarate aminotransferase activity"/>
    <property type="evidence" value="ECO:0007669"/>
    <property type="project" value="UniProtKB-EC"/>
</dbReference>
<evidence type="ECO:0000256" key="4">
    <source>
        <dbReference type="ARBA" id="ARBA00022679"/>
    </source>
</evidence>
<keyword evidence="5" id="KW-0663">Pyridoxal phosphate</keyword>
<reference evidence="7 8" key="1">
    <citation type="journal article" date="2010" name="Proc. Natl. Acad. Sci. U.S.A.">
        <title>A Nitrospira metagenome illuminates the physiology and evolution of globally important nitrite-oxidizing bacteria.</title>
        <authorList>
            <person name="Lucker S."/>
            <person name="Wagner M."/>
            <person name="Maixner F."/>
            <person name="Pelletier E."/>
            <person name="Koch H."/>
            <person name="Vacherie B."/>
            <person name="Rattei T."/>
            <person name="Sinninghe Damste J."/>
            <person name="Spieck E."/>
            <person name="Le Paslier D."/>
            <person name="Daims H."/>
        </authorList>
    </citation>
    <scope>NUCLEOTIDE SEQUENCE [LARGE SCALE GENOMIC DNA]</scope>
</reference>
<dbReference type="EC" id="2.6.1.1" evidence="7"/>
<proteinExistence type="inferred from homology"/>
<protein>
    <submittedName>
        <fullName evidence="7">Putative Aspartate aminotransferase</fullName>
        <ecNumber evidence="7">2.6.1.1</ecNumber>
    </submittedName>
</protein>
<dbReference type="HOGENOM" id="CLU_017584_4_2_0"/>
<name>D8PFK6_9BACT</name>
<dbReference type="Pfam" id="PF00155">
    <property type="entry name" value="Aminotran_1_2"/>
    <property type="match status" value="1"/>
</dbReference>
<dbReference type="PANTHER" id="PTHR46383">
    <property type="entry name" value="ASPARTATE AMINOTRANSFERASE"/>
    <property type="match status" value="1"/>
</dbReference>
<dbReference type="GO" id="GO:0006520">
    <property type="term" value="P:amino acid metabolic process"/>
    <property type="evidence" value="ECO:0007669"/>
    <property type="project" value="InterPro"/>
</dbReference>
<keyword evidence="4 7" id="KW-0808">Transferase</keyword>